<organism evidence="5 6">
    <name type="scientific">Denitrificimonas caeni</name>
    <dbReference type="NCBI Taxonomy" id="521720"/>
    <lineage>
        <taxon>Bacteria</taxon>
        <taxon>Pseudomonadati</taxon>
        <taxon>Pseudomonadota</taxon>
        <taxon>Gammaproteobacteria</taxon>
        <taxon>Pseudomonadales</taxon>
        <taxon>Pseudomonadaceae</taxon>
        <taxon>Denitrificimonas</taxon>
    </lineage>
</organism>
<dbReference type="InterPro" id="IPR050093">
    <property type="entry name" value="ABC_SmlMolc_Importer"/>
</dbReference>
<keyword evidence="3 5" id="KW-0067">ATP-binding</keyword>
<accession>A0AAE9VT29</accession>
<dbReference type="PANTHER" id="PTHR42781:SF4">
    <property type="entry name" value="SPERMIDINE_PUTRESCINE IMPORT ATP-BINDING PROTEIN POTA"/>
    <property type="match status" value="1"/>
</dbReference>
<gene>
    <name evidence="5" type="ORF">O6P33_08765</name>
</gene>
<keyword evidence="6" id="KW-1185">Reference proteome</keyword>
<dbReference type="GO" id="GO:0016887">
    <property type="term" value="F:ATP hydrolysis activity"/>
    <property type="evidence" value="ECO:0007669"/>
    <property type="project" value="InterPro"/>
</dbReference>
<evidence type="ECO:0000313" key="5">
    <source>
        <dbReference type="EMBL" id="WBE24466.1"/>
    </source>
</evidence>
<dbReference type="Pfam" id="PF00005">
    <property type="entry name" value="ABC_tran"/>
    <property type="match status" value="1"/>
</dbReference>
<dbReference type="InterPro" id="IPR027417">
    <property type="entry name" value="P-loop_NTPase"/>
</dbReference>
<protein>
    <submittedName>
        <fullName evidence="5">ATP-binding cassette domain-containing protein</fullName>
    </submittedName>
</protein>
<evidence type="ECO:0000259" key="4">
    <source>
        <dbReference type="PROSITE" id="PS50893"/>
    </source>
</evidence>
<dbReference type="InterPro" id="IPR003593">
    <property type="entry name" value="AAA+_ATPase"/>
</dbReference>
<dbReference type="PANTHER" id="PTHR42781">
    <property type="entry name" value="SPERMIDINE/PUTRESCINE IMPORT ATP-BINDING PROTEIN POTA"/>
    <property type="match status" value="1"/>
</dbReference>
<dbReference type="GO" id="GO:0005524">
    <property type="term" value="F:ATP binding"/>
    <property type="evidence" value="ECO:0007669"/>
    <property type="project" value="UniProtKB-KW"/>
</dbReference>
<dbReference type="KEGG" id="dce:O6P33_08765"/>
<feature type="domain" description="ABC transporter" evidence="4">
    <location>
        <begin position="2"/>
        <end position="231"/>
    </location>
</feature>
<dbReference type="PROSITE" id="PS50893">
    <property type="entry name" value="ABC_TRANSPORTER_2"/>
    <property type="match status" value="1"/>
</dbReference>
<dbReference type="SMART" id="SM00382">
    <property type="entry name" value="AAA"/>
    <property type="match status" value="1"/>
</dbReference>
<dbReference type="SUPFAM" id="SSF52540">
    <property type="entry name" value="P-loop containing nucleoside triphosphate hydrolases"/>
    <property type="match status" value="1"/>
</dbReference>
<evidence type="ECO:0000256" key="1">
    <source>
        <dbReference type="ARBA" id="ARBA00022448"/>
    </source>
</evidence>
<evidence type="ECO:0000313" key="6">
    <source>
        <dbReference type="Proteomes" id="UP001212189"/>
    </source>
</evidence>
<keyword evidence="1" id="KW-0813">Transport</keyword>
<evidence type="ECO:0000256" key="3">
    <source>
        <dbReference type="ARBA" id="ARBA00022840"/>
    </source>
</evidence>
<proteinExistence type="predicted"/>
<dbReference type="Gene3D" id="3.40.50.300">
    <property type="entry name" value="P-loop containing nucleotide triphosphate hydrolases"/>
    <property type="match status" value="1"/>
</dbReference>
<sequence>MLLDLDISKTMRSGNREFRLDLSYSASNDRLVILGPSGSGKSLLLQMIAGLLKPDSGYLKLAGRTLFDQKQGVNLTPQQRQVAFLFQNYALFPHLSVRQNVAFSLRRGLFNPSTKVASKAVDYWLDNFGLEPVQHQRPHELSGGQRQRTALARALVTEPRALLLDEPFSALDPDLRIHMRKELRELQERLAVPLILITHDVEDVKVFSNETLCLKDGQIDQERQQLLRAAIA</sequence>
<dbReference type="RefSeq" id="WP_269817409.1">
    <property type="nucleotide sequence ID" value="NZ_CP114976.1"/>
</dbReference>
<keyword evidence="2" id="KW-0547">Nucleotide-binding</keyword>
<dbReference type="Proteomes" id="UP001212189">
    <property type="component" value="Chromosome"/>
</dbReference>
<dbReference type="EMBL" id="CP114976">
    <property type="protein sequence ID" value="WBE24466.1"/>
    <property type="molecule type" value="Genomic_DNA"/>
</dbReference>
<reference evidence="5 6" key="1">
    <citation type="submission" date="2022-12" db="EMBL/GenBank/DDBJ databases">
        <title>Coexistence and Characterization of a Novel Tigecycline Resistance gene tet(X) variant and blaNDM-1 in a Pseudomonas caeni Isolate of Chicken Origin.</title>
        <authorList>
            <person name="Lu X."/>
            <person name="Zhang L."/>
            <person name="Li R."/>
            <person name="Wang Z."/>
        </authorList>
    </citation>
    <scope>NUCLEOTIDE SEQUENCE [LARGE SCALE GENOMIC DNA]</scope>
    <source>
        <strain evidence="5 6">CE14</strain>
    </source>
</reference>
<dbReference type="AlphaFoldDB" id="A0AAE9VT29"/>
<evidence type="ECO:0000256" key="2">
    <source>
        <dbReference type="ARBA" id="ARBA00022741"/>
    </source>
</evidence>
<name>A0AAE9VT29_9GAMM</name>
<dbReference type="InterPro" id="IPR003439">
    <property type="entry name" value="ABC_transporter-like_ATP-bd"/>
</dbReference>